<evidence type="ECO:0000313" key="2">
    <source>
        <dbReference type="EMBL" id="GAA2727029.1"/>
    </source>
</evidence>
<dbReference type="EMBL" id="BAAATZ010000012">
    <property type="protein sequence ID" value="GAA2727029.1"/>
    <property type="molecule type" value="Genomic_DNA"/>
</dbReference>
<evidence type="ECO:0000256" key="1">
    <source>
        <dbReference type="SAM" id="MobiDB-lite"/>
    </source>
</evidence>
<comment type="caution">
    <text evidence="2">The sequence shown here is derived from an EMBL/GenBank/DDBJ whole genome shotgun (WGS) entry which is preliminary data.</text>
</comment>
<dbReference type="InterPro" id="IPR013325">
    <property type="entry name" value="RNA_pol_sigma_r2"/>
</dbReference>
<evidence type="ECO:0000313" key="3">
    <source>
        <dbReference type="Proteomes" id="UP001501842"/>
    </source>
</evidence>
<reference evidence="2 3" key="1">
    <citation type="journal article" date="2019" name="Int. J. Syst. Evol. Microbiol.">
        <title>The Global Catalogue of Microorganisms (GCM) 10K type strain sequencing project: providing services to taxonomists for standard genome sequencing and annotation.</title>
        <authorList>
            <consortium name="The Broad Institute Genomics Platform"/>
            <consortium name="The Broad Institute Genome Sequencing Center for Infectious Disease"/>
            <person name="Wu L."/>
            <person name="Ma J."/>
        </authorList>
    </citation>
    <scope>NUCLEOTIDE SEQUENCE [LARGE SCALE GENOMIC DNA]</scope>
    <source>
        <strain evidence="2 3">JCM 8201</strain>
    </source>
</reference>
<accession>A0ABN3UAC9</accession>
<feature type="region of interest" description="Disordered" evidence="1">
    <location>
        <begin position="122"/>
        <end position="177"/>
    </location>
</feature>
<gene>
    <name evidence="2" type="ORF">GCM10010439_31740</name>
</gene>
<dbReference type="SUPFAM" id="SSF88946">
    <property type="entry name" value="Sigma2 domain of RNA polymerase sigma factors"/>
    <property type="match status" value="1"/>
</dbReference>
<evidence type="ECO:0008006" key="4">
    <source>
        <dbReference type="Google" id="ProtNLM"/>
    </source>
</evidence>
<dbReference type="Gene3D" id="1.10.1740.10">
    <property type="match status" value="1"/>
</dbReference>
<keyword evidence="3" id="KW-1185">Reference proteome</keyword>
<organism evidence="2 3">
    <name type="scientific">Actinocorallia aurantiaca</name>
    <dbReference type="NCBI Taxonomy" id="46204"/>
    <lineage>
        <taxon>Bacteria</taxon>
        <taxon>Bacillati</taxon>
        <taxon>Actinomycetota</taxon>
        <taxon>Actinomycetes</taxon>
        <taxon>Streptosporangiales</taxon>
        <taxon>Thermomonosporaceae</taxon>
        <taxon>Actinocorallia</taxon>
    </lineage>
</organism>
<dbReference type="Proteomes" id="UP001501842">
    <property type="component" value="Unassembled WGS sequence"/>
</dbReference>
<sequence length="177" mass="19466">MDSAERFTALYDECHPKVFAYAVTVAGRALAEEVAGETFCIAWRRFSDLRAWAGHGEHRHGSGEGQGAAAQMPPRWAFPLLPEGGDRSHQVRRTLRPWRSPPPTGKEVWLVAIRVPGRCRTRVRRAPPGRDGTRVTGGGAPRPVGWRVEGRGREGAGWDGAGAAGARRRGSRPWGWR</sequence>
<protein>
    <recommendedName>
        <fullName evidence="4">RNA polymerase sigma-70 region 2 domain-containing protein</fullName>
    </recommendedName>
</protein>
<name>A0ABN3UAC9_9ACTN</name>
<proteinExistence type="predicted"/>